<dbReference type="GO" id="GO:0016279">
    <property type="term" value="F:protein-lysine N-methyltransferase activity"/>
    <property type="evidence" value="ECO:0007669"/>
    <property type="project" value="TreeGrafter"/>
</dbReference>
<organism evidence="1 2">
    <name type="scientific">Canavalia gladiata</name>
    <name type="common">Sword bean</name>
    <name type="synonym">Dolichos gladiatus</name>
    <dbReference type="NCBI Taxonomy" id="3824"/>
    <lineage>
        <taxon>Eukaryota</taxon>
        <taxon>Viridiplantae</taxon>
        <taxon>Streptophyta</taxon>
        <taxon>Embryophyta</taxon>
        <taxon>Tracheophyta</taxon>
        <taxon>Spermatophyta</taxon>
        <taxon>Magnoliopsida</taxon>
        <taxon>eudicotyledons</taxon>
        <taxon>Gunneridae</taxon>
        <taxon>Pentapetalae</taxon>
        <taxon>rosids</taxon>
        <taxon>fabids</taxon>
        <taxon>Fabales</taxon>
        <taxon>Fabaceae</taxon>
        <taxon>Papilionoideae</taxon>
        <taxon>50 kb inversion clade</taxon>
        <taxon>NPAAA clade</taxon>
        <taxon>indigoferoid/millettioid clade</taxon>
        <taxon>Phaseoleae</taxon>
        <taxon>Canavalia</taxon>
    </lineage>
</organism>
<dbReference type="EMBL" id="JAYMYQ010000004">
    <property type="protein sequence ID" value="KAK7340208.1"/>
    <property type="molecule type" value="Genomic_DNA"/>
</dbReference>
<reference evidence="1 2" key="1">
    <citation type="submission" date="2024-01" db="EMBL/GenBank/DDBJ databases">
        <title>The genomes of 5 underutilized Papilionoideae crops provide insights into root nodulation and disease resistanc.</title>
        <authorList>
            <person name="Jiang F."/>
        </authorList>
    </citation>
    <scope>NUCLEOTIDE SEQUENCE [LARGE SCALE GENOMIC DNA]</scope>
    <source>
        <strain evidence="1">LVBAO_FW01</strain>
        <tissue evidence="1">Leaves</tissue>
    </source>
</reference>
<gene>
    <name evidence="1" type="ORF">VNO77_20905</name>
</gene>
<evidence type="ECO:0008006" key="3">
    <source>
        <dbReference type="Google" id="ProtNLM"/>
    </source>
</evidence>
<evidence type="ECO:0000313" key="1">
    <source>
        <dbReference type="EMBL" id="KAK7340208.1"/>
    </source>
</evidence>
<accession>A0AAN9LV64</accession>
<dbReference type="SUPFAM" id="SSF82199">
    <property type="entry name" value="SET domain"/>
    <property type="match status" value="1"/>
</dbReference>
<dbReference type="CDD" id="cd10527">
    <property type="entry name" value="SET_LSMT"/>
    <property type="match status" value="1"/>
</dbReference>
<dbReference type="AlphaFoldDB" id="A0AAN9LV64"/>
<sequence>MGLNQINYLSLWSACKSDLTLRAELWETFEREGWHITRGNDDDDVASISKHVAYLHFQAFAPSHRSRRKLKTELVAMASPEEAKLETFMQWLQANGVVLRGCTIKCCNSRKGFGIFSDKDVSDGVMLVVPLDLAITPMRVLQDPLLGPECRAMFEEGDVDDRLLMILLLTVERLRKNSLWKPYLDMLPTTFGNPLWFSEDELHELRGTTLYRATELQKKSLLSLYETKVKDLVKKLLTLDGNLDIEVCFEDFLWANSVFWSRALNIPMPRSYVFPEMQEVHDSCIPEADEKRSQVKISDNLKEMTCNTMQGDTVWVEGLVPGIDFCNHDLKPIATWEIDGTGSTTGIPFSMYLLSAAQSPLQIDQEISISYGDKGNEELLYLYGFVIDDNTDDYLMIHYPPEAINTLSFSESKSQLLEVQKAEMRCLLPKKLLDHGFFPLSAHNGGENNKCKVDQICNYSWSGQRKTPSYVNKLVFPEKFMITLRTLAMQEDELFKVSSMLEELVGPQGDRQLSDTDVQSAVWEVCGDSGALQLLVDLLHVKMMDLEESSGTEESDLDLLKKAVIIDSHEDNKQYMSNLSTKANESEESKLMTRNKWSTILYRRGQKQLTRLFLKEAEHALHLSLNEEEVTVPC</sequence>
<protein>
    <recommendedName>
        <fullName evidence="3">SET domain-containing protein</fullName>
    </recommendedName>
</protein>
<dbReference type="Proteomes" id="UP001367508">
    <property type="component" value="Unassembled WGS sequence"/>
</dbReference>
<comment type="caution">
    <text evidence="1">The sequence shown here is derived from an EMBL/GenBank/DDBJ whole genome shotgun (WGS) entry which is preliminary data.</text>
</comment>
<dbReference type="Gene3D" id="3.90.1410.10">
    <property type="entry name" value="set domain protein methyltransferase, domain 1"/>
    <property type="match status" value="1"/>
</dbReference>
<dbReference type="InterPro" id="IPR046341">
    <property type="entry name" value="SET_dom_sf"/>
</dbReference>
<evidence type="ECO:0000313" key="2">
    <source>
        <dbReference type="Proteomes" id="UP001367508"/>
    </source>
</evidence>
<dbReference type="InterPro" id="IPR050600">
    <property type="entry name" value="SETD3_SETD6_MTase"/>
</dbReference>
<dbReference type="PANTHER" id="PTHR13271:SF55">
    <property type="entry name" value="SET DOMAIN-CONTAINING PROTEIN"/>
    <property type="match status" value="1"/>
</dbReference>
<dbReference type="PANTHER" id="PTHR13271">
    <property type="entry name" value="UNCHARACTERIZED PUTATIVE METHYLTRANSFERASE"/>
    <property type="match status" value="1"/>
</dbReference>
<proteinExistence type="predicted"/>
<keyword evidence="2" id="KW-1185">Reference proteome</keyword>
<name>A0AAN9LV64_CANGL</name>